<keyword evidence="3 4" id="KW-0808">Transferase</keyword>
<dbReference type="STRING" id="210143.A0A1R3IH67"/>
<evidence type="ECO:0000313" key="4">
    <source>
        <dbReference type="EMBL" id="OMO81851.1"/>
    </source>
</evidence>
<protein>
    <submittedName>
        <fullName evidence="4">UDP-glucuronosyl/UDP-glucosyltransferase</fullName>
    </submittedName>
</protein>
<evidence type="ECO:0000256" key="2">
    <source>
        <dbReference type="ARBA" id="ARBA00022676"/>
    </source>
</evidence>
<organism evidence="4 5">
    <name type="scientific">Corchorus capsularis</name>
    <name type="common">Jute</name>
    <dbReference type="NCBI Taxonomy" id="210143"/>
    <lineage>
        <taxon>Eukaryota</taxon>
        <taxon>Viridiplantae</taxon>
        <taxon>Streptophyta</taxon>
        <taxon>Embryophyta</taxon>
        <taxon>Tracheophyta</taxon>
        <taxon>Spermatophyta</taxon>
        <taxon>Magnoliopsida</taxon>
        <taxon>eudicotyledons</taxon>
        <taxon>Gunneridae</taxon>
        <taxon>Pentapetalae</taxon>
        <taxon>rosids</taxon>
        <taxon>malvids</taxon>
        <taxon>Malvales</taxon>
        <taxon>Malvaceae</taxon>
        <taxon>Grewioideae</taxon>
        <taxon>Apeibeae</taxon>
        <taxon>Corchorus</taxon>
    </lineage>
</organism>
<dbReference type="Gramene" id="OMO81851">
    <property type="protein sequence ID" value="OMO81851"/>
    <property type="gene ID" value="CCACVL1_12163"/>
</dbReference>
<dbReference type="GO" id="GO:0035251">
    <property type="term" value="F:UDP-glucosyltransferase activity"/>
    <property type="evidence" value="ECO:0007669"/>
    <property type="project" value="TreeGrafter"/>
</dbReference>
<dbReference type="PANTHER" id="PTHR48047">
    <property type="entry name" value="GLYCOSYLTRANSFERASE"/>
    <property type="match status" value="1"/>
</dbReference>
<comment type="caution">
    <text evidence="4">The sequence shown here is derived from an EMBL/GenBank/DDBJ whole genome shotgun (WGS) entry which is preliminary data.</text>
</comment>
<dbReference type="FunFam" id="3.40.50.2000:FF:000047">
    <property type="entry name" value="Glycosyltransferase"/>
    <property type="match status" value="1"/>
</dbReference>
<dbReference type="EMBL" id="AWWV01010070">
    <property type="protein sequence ID" value="OMO81851.1"/>
    <property type="molecule type" value="Genomic_DNA"/>
</dbReference>
<evidence type="ECO:0000256" key="1">
    <source>
        <dbReference type="ARBA" id="ARBA00009995"/>
    </source>
</evidence>
<dbReference type="InterPro" id="IPR002213">
    <property type="entry name" value="UDP_glucos_trans"/>
</dbReference>
<dbReference type="Pfam" id="PF00201">
    <property type="entry name" value="UDPGT"/>
    <property type="match status" value="1"/>
</dbReference>
<proteinExistence type="inferred from homology"/>
<dbReference type="OMA" id="GILINGW"/>
<dbReference type="SUPFAM" id="SSF53756">
    <property type="entry name" value="UDP-Glycosyltransferase/glycogen phosphorylase"/>
    <property type="match status" value="1"/>
</dbReference>
<dbReference type="Proteomes" id="UP000188268">
    <property type="component" value="Unassembled WGS sequence"/>
</dbReference>
<reference evidence="4 5" key="1">
    <citation type="submission" date="2013-09" db="EMBL/GenBank/DDBJ databases">
        <title>Corchorus capsularis genome sequencing.</title>
        <authorList>
            <person name="Alam M."/>
            <person name="Haque M.S."/>
            <person name="Islam M.S."/>
            <person name="Emdad E.M."/>
            <person name="Islam M.M."/>
            <person name="Ahmed B."/>
            <person name="Halim A."/>
            <person name="Hossen Q.M.M."/>
            <person name="Hossain M.Z."/>
            <person name="Ahmed R."/>
            <person name="Khan M.M."/>
            <person name="Islam R."/>
            <person name="Rashid M.M."/>
            <person name="Khan S.A."/>
            <person name="Rahman M.S."/>
            <person name="Alam M."/>
        </authorList>
    </citation>
    <scope>NUCLEOTIDE SEQUENCE [LARGE SCALE GENOMIC DNA]</scope>
    <source>
        <strain evidence="5">cv. CVL-1</strain>
        <tissue evidence="4">Whole seedling</tissue>
    </source>
</reference>
<keyword evidence="5" id="KW-1185">Reference proteome</keyword>
<dbReference type="Gene3D" id="3.40.50.2000">
    <property type="entry name" value="Glycogen Phosphorylase B"/>
    <property type="match status" value="2"/>
</dbReference>
<evidence type="ECO:0000313" key="5">
    <source>
        <dbReference type="Proteomes" id="UP000188268"/>
    </source>
</evidence>
<dbReference type="OrthoDB" id="5835829at2759"/>
<name>A0A1R3IH67_COCAP</name>
<dbReference type="AlphaFoldDB" id="A0A1R3IH67"/>
<evidence type="ECO:0000256" key="3">
    <source>
        <dbReference type="ARBA" id="ARBA00022679"/>
    </source>
</evidence>
<comment type="similarity">
    <text evidence="1">Belongs to the UDP-glycosyltransferase family.</text>
</comment>
<keyword evidence="2" id="KW-0328">Glycosyltransferase</keyword>
<sequence length="473" mass="52638">MASGHMIPMVDIASLLAQRGMIVTIVTSPLNAGKIEKTVTRAMESGLDIRLVQIQFPCKEVGLPEGCESVDMLLSNSEFTKFHTAANLMEEAVMKLFEELTPRPNCIISDMCLHYTSKLAAKFQVPRISFHGSCCFWPLCINNIFSSKILESVTSDSEFFTVPGMPAKVQLTRAQLEVLSDNSDELWKEYCQKVGEADGSSFGVVINSFEELELPFVEQYRKLRNGKAWCIGPVSLSHKVELDKSQRGNNASINEHECLKWLDSQQPNSVIYACMGSISSLRLSHLKELGLGLEASNKPFIWVLGRNDTSKQVENWMKEDGFEERIKGRGVVIIGWAPQVVILSHPAIGGFLTHCGWGSTMEGISAGLPFITWPLFSDHFAHEKLVVQILNIGVSLGVKKPTLRGVEGIVEVKKEDVKNAIEKLMDQGNEGMERRKRAKEFRDKANKAVAVGGSSFRNLTKFIQDIKEQSQNI</sequence>
<dbReference type="FunFam" id="3.40.50.2000:FF:000071">
    <property type="entry name" value="Glycosyltransferase"/>
    <property type="match status" value="1"/>
</dbReference>
<accession>A0A1R3IH67</accession>
<dbReference type="CDD" id="cd03784">
    <property type="entry name" value="GT1_Gtf-like"/>
    <property type="match status" value="1"/>
</dbReference>
<dbReference type="PANTHER" id="PTHR48047:SF241">
    <property type="entry name" value="GLYCOSYLTRANSFERASE"/>
    <property type="match status" value="1"/>
</dbReference>
<gene>
    <name evidence="4" type="ORF">CCACVL1_12163</name>
</gene>